<comment type="pathway">
    <text evidence="1 9">Cell wall biogenesis; peptidoglycan biosynthesis.</text>
</comment>
<feature type="active site" description="Proton donor/acceptor" evidence="9">
    <location>
        <position position="182"/>
    </location>
</feature>
<dbReference type="PROSITE" id="PS51318">
    <property type="entry name" value="TAT"/>
    <property type="match status" value="1"/>
</dbReference>
<keyword evidence="8 9" id="KW-0961">Cell wall biogenesis/degradation</keyword>
<dbReference type="PANTHER" id="PTHR30582:SF24">
    <property type="entry name" value="L,D-TRANSPEPTIDASE ERFK_SRFK-RELATED"/>
    <property type="match status" value="1"/>
</dbReference>
<dbReference type="Proteomes" id="UP001597521">
    <property type="component" value="Unassembled WGS sequence"/>
</dbReference>
<feature type="domain" description="L,D-TPase catalytic" evidence="11">
    <location>
        <begin position="86"/>
        <end position="222"/>
    </location>
</feature>
<dbReference type="SUPFAM" id="SSF141523">
    <property type="entry name" value="L,D-transpeptidase catalytic domain-like"/>
    <property type="match status" value="1"/>
</dbReference>
<comment type="caution">
    <text evidence="12">The sequence shown here is derived from an EMBL/GenBank/DDBJ whole genome shotgun (WGS) entry which is preliminary data.</text>
</comment>
<dbReference type="PANTHER" id="PTHR30582">
    <property type="entry name" value="L,D-TRANSPEPTIDASE"/>
    <property type="match status" value="1"/>
</dbReference>
<evidence type="ECO:0000256" key="9">
    <source>
        <dbReference type="PROSITE-ProRule" id="PRU01373"/>
    </source>
</evidence>
<evidence type="ECO:0000256" key="1">
    <source>
        <dbReference type="ARBA" id="ARBA00004752"/>
    </source>
</evidence>
<evidence type="ECO:0000256" key="4">
    <source>
        <dbReference type="ARBA" id="ARBA00022679"/>
    </source>
</evidence>
<proteinExistence type="inferred from homology"/>
<evidence type="ECO:0000256" key="10">
    <source>
        <dbReference type="SAM" id="SignalP"/>
    </source>
</evidence>
<dbReference type="RefSeq" id="WP_386834906.1">
    <property type="nucleotide sequence ID" value="NZ_JBHUNP010000001.1"/>
</dbReference>
<keyword evidence="7 9" id="KW-0573">Peptidoglycan synthesis</keyword>
<keyword evidence="10" id="KW-0732">Signal</keyword>
<evidence type="ECO:0000313" key="13">
    <source>
        <dbReference type="Proteomes" id="UP001597521"/>
    </source>
</evidence>
<keyword evidence="3" id="KW-0328">Glycosyltransferase</keyword>
<dbReference type="GO" id="GO:0016746">
    <property type="term" value="F:acyltransferase activity"/>
    <property type="evidence" value="ECO:0007669"/>
    <property type="project" value="UniProtKB-KW"/>
</dbReference>
<comment type="similarity">
    <text evidence="2">Belongs to the YkuD family.</text>
</comment>
<evidence type="ECO:0000313" key="12">
    <source>
        <dbReference type="EMBL" id="MFD2649378.1"/>
    </source>
</evidence>
<keyword evidence="4 12" id="KW-0808">Transferase</keyword>
<dbReference type="InterPro" id="IPR038063">
    <property type="entry name" value="Transpep_catalytic_dom"/>
</dbReference>
<keyword evidence="12" id="KW-0012">Acyltransferase</keyword>
<evidence type="ECO:0000256" key="7">
    <source>
        <dbReference type="ARBA" id="ARBA00022984"/>
    </source>
</evidence>
<feature type="active site" description="Nucleophile" evidence="9">
    <location>
        <position position="198"/>
    </location>
</feature>
<dbReference type="InterPro" id="IPR005490">
    <property type="entry name" value="LD_TPept_cat_dom"/>
</dbReference>
<keyword evidence="5" id="KW-0378">Hydrolase</keyword>
<dbReference type="InterPro" id="IPR050979">
    <property type="entry name" value="LD-transpeptidase"/>
</dbReference>
<keyword evidence="6 9" id="KW-0133">Cell shape</keyword>
<evidence type="ECO:0000256" key="8">
    <source>
        <dbReference type="ARBA" id="ARBA00023316"/>
    </source>
</evidence>
<reference evidence="13" key="1">
    <citation type="journal article" date="2019" name="Int. J. Syst. Evol. Microbiol.">
        <title>The Global Catalogue of Microorganisms (GCM) 10K type strain sequencing project: providing services to taxonomists for standard genome sequencing and annotation.</title>
        <authorList>
            <consortium name="The Broad Institute Genomics Platform"/>
            <consortium name="The Broad Institute Genome Sequencing Center for Infectious Disease"/>
            <person name="Wu L."/>
            <person name="Ma J."/>
        </authorList>
    </citation>
    <scope>NUCLEOTIDE SEQUENCE [LARGE SCALE GENOMIC DNA]</scope>
    <source>
        <strain evidence="13">CCM 7427</strain>
    </source>
</reference>
<feature type="signal peptide" evidence="10">
    <location>
        <begin position="1"/>
        <end position="22"/>
    </location>
</feature>
<dbReference type="PROSITE" id="PS52029">
    <property type="entry name" value="LD_TPASE"/>
    <property type="match status" value="1"/>
</dbReference>
<dbReference type="Pfam" id="PF03734">
    <property type="entry name" value="YkuD"/>
    <property type="match status" value="1"/>
</dbReference>
<accession>A0ABW5QNU6</accession>
<dbReference type="CDD" id="cd16913">
    <property type="entry name" value="YkuD_like"/>
    <property type="match status" value="1"/>
</dbReference>
<feature type="chain" id="PRO_5047502765" evidence="10">
    <location>
        <begin position="23"/>
        <end position="223"/>
    </location>
</feature>
<evidence type="ECO:0000259" key="11">
    <source>
        <dbReference type="PROSITE" id="PS52029"/>
    </source>
</evidence>
<evidence type="ECO:0000256" key="5">
    <source>
        <dbReference type="ARBA" id="ARBA00022801"/>
    </source>
</evidence>
<evidence type="ECO:0000256" key="2">
    <source>
        <dbReference type="ARBA" id="ARBA00005992"/>
    </source>
</evidence>
<keyword evidence="13" id="KW-1185">Reference proteome</keyword>
<evidence type="ECO:0000256" key="3">
    <source>
        <dbReference type="ARBA" id="ARBA00022676"/>
    </source>
</evidence>
<gene>
    <name evidence="12" type="ORF">ACFSX5_16450</name>
</gene>
<dbReference type="InterPro" id="IPR006311">
    <property type="entry name" value="TAT_signal"/>
</dbReference>
<evidence type="ECO:0000256" key="6">
    <source>
        <dbReference type="ARBA" id="ARBA00022960"/>
    </source>
</evidence>
<dbReference type="Gene3D" id="2.40.440.10">
    <property type="entry name" value="L,D-transpeptidase catalytic domain-like"/>
    <property type="match status" value="1"/>
</dbReference>
<dbReference type="EC" id="2.3.2.-" evidence="12"/>
<protein>
    <submittedName>
        <fullName evidence="12">L,D-transpeptidase</fullName>
        <ecNumber evidence="12">2.3.2.-</ecNumber>
    </submittedName>
</protein>
<dbReference type="EMBL" id="JBHUNP010000001">
    <property type="protein sequence ID" value="MFD2649378.1"/>
    <property type="molecule type" value="Genomic_DNA"/>
</dbReference>
<name>A0ABW5QNU6_9HYPH</name>
<sequence length="223" mass="24668">MQTLLLNRRQVMLGASSLTALALAGCATTTPPTPVTPPAPPVPPEILSMYAAVPGERFPIPAARIDLVDPIYWRQEVANITGEPPGTVVVDTPNRFLYWTMENGRAMRYGVGIGREGFAWEGRGHIAYGREWPTWTPPSEMIARQPELEPYRHGMEPGLDNPLGPRALYIHQGNRDTLYRVHGSMDALTIGKAVSSGCVRLLFQDVIDLYERVRWGAPIVVVQ</sequence>
<organism evidence="12 13">
    <name type="scientific">Devosia albogilva</name>
    <dbReference type="NCBI Taxonomy" id="429726"/>
    <lineage>
        <taxon>Bacteria</taxon>
        <taxon>Pseudomonadati</taxon>
        <taxon>Pseudomonadota</taxon>
        <taxon>Alphaproteobacteria</taxon>
        <taxon>Hyphomicrobiales</taxon>
        <taxon>Devosiaceae</taxon>
        <taxon>Devosia</taxon>
    </lineage>
</organism>